<comment type="similarity">
    <text evidence="3">Belongs to the Ahb/Nir family.</text>
</comment>
<comment type="function">
    <text evidence="6">Involved in heme d1 biosynthesis. Catalyzes the decarboxylation of siroheme into didecarboxysiroheme.</text>
</comment>
<feature type="domain" description="Siroheme decarboxylase NirL-like HTH" evidence="11">
    <location>
        <begin position="29"/>
        <end position="68"/>
    </location>
</feature>
<comment type="subunit">
    <text evidence="4">Probably forms a complex composed of NirD, NirL, NirG and NirH. All proteins are required for the total conversion of siroheme to didecarboxysiroheme.</text>
</comment>
<dbReference type="FunFam" id="3.30.70.3460:FF:000003">
    <property type="entry name" value="Heme d1 biosynthesis protein NirL"/>
    <property type="match status" value="1"/>
</dbReference>
<dbReference type="Pfam" id="PF22451">
    <property type="entry name" value="NirdL-like_HTH"/>
    <property type="match status" value="1"/>
</dbReference>
<evidence type="ECO:0000313" key="12">
    <source>
        <dbReference type="EMBL" id="SDN92561.1"/>
    </source>
</evidence>
<dbReference type="GO" id="GO:0016829">
    <property type="term" value="F:lyase activity"/>
    <property type="evidence" value="ECO:0007669"/>
    <property type="project" value="UniProtKB-KW"/>
</dbReference>
<dbReference type="InterPro" id="IPR050684">
    <property type="entry name" value="HTH-Siroheme_Decarb"/>
</dbReference>
<dbReference type="PANTHER" id="PTHR43413">
    <property type="entry name" value="TRANSCRIPTIONAL REGULATOR, ASNC FAMILY"/>
    <property type="match status" value="1"/>
</dbReference>
<accession>A0A1H0FDC0</accession>
<evidence type="ECO:0000259" key="10">
    <source>
        <dbReference type="Pfam" id="PF17805"/>
    </source>
</evidence>
<evidence type="ECO:0000256" key="4">
    <source>
        <dbReference type="ARBA" id="ARBA00023465"/>
    </source>
</evidence>
<name>A0A1H0FDC0_9GAMM</name>
<dbReference type="STRING" id="419597.SAMN04487957_102405"/>
<evidence type="ECO:0000256" key="8">
    <source>
        <dbReference type="ARBA" id="ARBA00074756"/>
    </source>
</evidence>
<dbReference type="Pfam" id="PF17805">
    <property type="entry name" value="AsnC_trans_reg2"/>
    <property type="match status" value="1"/>
</dbReference>
<dbReference type="EC" id="4.1.1.111" evidence="5"/>
<feature type="domain" description="Siroheme decarboxylase AsnC-like ligand binding" evidence="10">
    <location>
        <begin position="79"/>
        <end position="166"/>
    </location>
</feature>
<organism evidence="12 13">
    <name type="scientific">Halomonas shengliensis</name>
    <dbReference type="NCBI Taxonomy" id="419597"/>
    <lineage>
        <taxon>Bacteria</taxon>
        <taxon>Pseudomonadati</taxon>
        <taxon>Pseudomonadota</taxon>
        <taxon>Gammaproteobacteria</taxon>
        <taxon>Oceanospirillales</taxon>
        <taxon>Halomonadaceae</taxon>
        <taxon>Halomonas</taxon>
    </lineage>
</organism>
<evidence type="ECO:0000256" key="2">
    <source>
        <dbReference type="ARBA" id="ARBA00023444"/>
    </source>
</evidence>
<dbReference type="RefSeq" id="WP_176760226.1">
    <property type="nucleotide sequence ID" value="NZ_FNIV01000002.1"/>
</dbReference>
<evidence type="ECO:0000313" key="13">
    <source>
        <dbReference type="Proteomes" id="UP000199075"/>
    </source>
</evidence>
<comment type="catalytic activity">
    <reaction evidence="7">
        <text>siroheme + 2 H(+) = 12,18-didecarboxysiroheme + 2 CO2</text>
        <dbReference type="Rhea" id="RHEA:19093"/>
        <dbReference type="ChEBI" id="CHEBI:15378"/>
        <dbReference type="ChEBI" id="CHEBI:16526"/>
        <dbReference type="ChEBI" id="CHEBI:60052"/>
        <dbReference type="ChEBI" id="CHEBI:140497"/>
        <dbReference type="EC" id="4.1.1.111"/>
    </reaction>
</comment>
<evidence type="ECO:0000256" key="9">
    <source>
        <dbReference type="SAM" id="MobiDB-lite"/>
    </source>
</evidence>
<evidence type="ECO:0000256" key="5">
    <source>
        <dbReference type="ARBA" id="ARBA00023471"/>
    </source>
</evidence>
<gene>
    <name evidence="12" type="ORF">SAMN04487957_102405</name>
</gene>
<sequence>MKTVDDLEFAATGAARDPSPKAERRLRGLLEQGLPLTPRPWRTLAEQAGMAEDQVMACVHRWQADGMIKRLGLVVRHRRLGIRANAMVVWDVPDARVVEVGRRLAHETAVTLCYRRPRRLPDWPYNLFCMIHGARRERVEAELAAIVERLGLGDLEHRVLFSTHAYRQCGGRYVRGEAT</sequence>
<evidence type="ECO:0000256" key="3">
    <source>
        <dbReference type="ARBA" id="ARBA00023457"/>
    </source>
</evidence>
<dbReference type="AlphaFoldDB" id="A0A1H0FDC0"/>
<keyword evidence="13" id="KW-1185">Reference proteome</keyword>
<keyword evidence="1" id="KW-0456">Lyase</keyword>
<evidence type="ECO:0000256" key="7">
    <source>
        <dbReference type="ARBA" id="ARBA00048470"/>
    </source>
</evidence>
<dbReference type="Gene3D" id="3.30.70.3460">
    <property type="match status" value="1"/>
</dbReference>
<dbReference type="InterPro" id="IPR053953">
    <property type="entry name" value="NirdL-like_HTH"/>
</dbReference>
<feature type="region of interest" description="Disordered" evidence="9">
    <location>
        <begin position="1"/>
        <end position="22"/>
    </location>
</feature>
<proteinExistence type="inferred from homology"/>
<dbReference type="PANTHER" id="PTHR43413:SF1">
    <property type="entry name" value="SIROHEME DECARBOXYLASE NIRL SUBUNIT"/>
    <property type="match status" value="1"/>
</dbReference>
<dbReference type="Proteomes" id="UP000199075">
    <property type="component" value="Unassembled WGS sequence"/>
</dbReference>
<dbReference type="InterPro" id="IPR040523">
    <property type="entry name" value="AsnC_trans_reg2"/>
</dbReference>
<comment type="pathway">
    <text evidence="2">Porphyrin-containing compound metabolism.</text>
</comment>
<evidence type="ECO:0000256" key="1">
    <source>
        <dbReference type="ARBA" id="ARBA00023239"/>
    </source>
</evidence>
<dbReference type="EMBL" id="FNIV01000002">
    <property type="protein sequence ID" value="SDN92561.1"/>
    <property type="molecule type" value="Genomic_DNA"/>
</dbReference>
<reference evidence="13" key="1">
    <citation type="submission" date="2016-10" db="EMBL/GenBank/DDBJ databases">
        <authorList>
            <person name="Varghese N."/>
            <person name="Submissions S."/>
        </authorList>
    </citation>
    <scope>NUCLEOTIDE SEQUENCE [LARGE SCALE GENOMIC DNA]</scope>
    <source>
        <strain evidence="13">CGMCC 1.6444</strain>
    </source>
</reference>
<evidence type="ECO:0000259" key="11">
    <source>
        <dbReference type="Pfam" id="PF22451"/>
    </source>
</evidence>
<protein>
    <recommendedName>
        <fullName evidence="8">Siroheme decarboxylase NirL subunit</fullName>
        <ecNumber evidence="5">4.1.1.111</ecNumber>
    </recommendedName>
</protein>
<evidence type="ECO:0000256" key="6">
    <source>
        <dbReference type="ARBA" id="ARBA00045291"/>
    </source>
</evidence>